<evidence type="ECO:0000256" key="1">
    <source>
        <dbReference type="SAM" id="MobiDB-lite"/>
    </source>
</evidence>
<feature type="region of interest" description="Disordered" evidence="1">
    <location>
        <begin position="432"/>
        <end position="452"/>
    </location>
</feature>
<feature type="compositionally biased region" description="Low complexity" evidence="1">
    <location>
        <begin position="283"/>
        <end position="301"/>
    </location>
</feature>
<dbReference type="Proteomes" id="UP000663828">
    <property type="component" value="Unassembled WGS sequence"/>
</dbReference>
<feature type="region of interest" description="Disordered" evidence="1">
    <location>
        <begin position="208"/>
        <end position="312"/>
    </location>
</feature>
<feature type="compositionally biased region" description="Basic and acidic residues" evidence="1">
    <location>
        <begin position="241"/>
        <end position="256"/>
    </location>
</feature>
<organism evidence="2 3">
    <name type="scientific">Adineta ricciae</name>
    <name type="common">Rotifer</name>
    <dbReference type="NCBI Taxonomy" id="249248"/>
    <lineage>
        <taxon>Eukaryota</taxon>
        <taxon>Metazoa</taxon>
        <taxon>Spiralia</taxon>
        <taxon>Gnathifera</taxon>
        <taxon>Rotifera</taxon>
        <taxon>Eurotatoria</taxon>
        <taxon>Bdelloidea</taxon>
        <taxon>Adinetida</taxon>
        <taxon>Adinetidae</taxon>
        <taxon>Adineta</taxon>
    </lineage>
</organism>
<proteinExistence type="predicted"/>
<gene>
    <name evidence="2" type="ORF">XAT740_LOCUS22329</name>
</gene>
<feature type="compositionally biased region" description="Polar residues" evidence="1">
    <location>
        <begin position="354"/>
        <end position="376"/>
    </location>
</feature>
<feature type="region of interest" description="Disordered" evidence="1">
    <location>
        <begin position="345"/>
        <end position="384"/>
    </location>
</feature>
<evidence type="ECO:0000313" key="2">
    <source>
        <dbReference type="EMBL" id="CAF1176440.1"/>
    </source>
</evidence>
<name>A0A814UNM0_ADIRI</name>
<feature type="compositionally biased region" description="Polar residues" evidence="1">
    <location>
        <begin position="208"/>
        <end position="229"/>
    </location>
</feature>
<protein>
    <submittedName>
        <fullName evidence="2">Uncharacterized protein</fullName>
    </submittedName>
</protein>
<sequence>MPSSPPSSSTTTTNYQRKRSGVSITNRKRLRRSDLVQHAKDERPSRAIFPSDSLRKINHIALPIEKSQRTLIDSLVDNHRQVKDQDFIGVINKTSSGGSLTAINHYGESKSTLVSSYDSDEELNNVNGNFQQISPTIVTPLITSSDFIAKSSRSDNNVIIQQTDVRSNSSTRLMKLTVPQSIKMLSNTDGLSSALRIPTKIQLTKTLPMVSTQNDQQPTTTVEKQQTTVDYPLTPPPPVVETRKSISNELKTKEDMTSNIKGNEEADTSAPSTKRSLWDWSVPPTSELSPTSITSSSPDLSQNHSTSDDSLVELDLKTNRSVMKRRYRPLSLSCPVLPNIAEKSKPITPPYKSKSLSRITNSNQKKTSSPITNTIQRSRRKRKDNQFYVKRLKLQMKPEEENQFIVQGVLNQMIEQIDADQDKVSKPLLSTTATHSLQNSTPTKSESRSTSHELHRNISEEHIEQMKQTSKTISHQPSILTRDETTNLNRQTSTPLSFHSIPSTSVDADELSTTGSPADLSKTHIFIDIVNELIKGAKGLDKLSYSLTTFTNSIHDFVRLTNEKQADRVEQLQRELEKKCSSQLNRANLFCTQKIQYFITKHALTSLSEYVDGISLIVKYFYLYVLSLNCRKQELEVESMLNDLVNGKSTFINESFCSSTLTTIIEDYILPSSLANDYLLSQPLIIDQKEYSLPFVRNPEYENELLYKNDIDLTSDLFPDLEDYLKHCENTSSTIPTHPTQQPPTYYPTYSHSSSSVQYYPSASQSTNMASYYYSPPPPPPPPYAYNHLPRYYNSLPAYGTAYNPNEQYNYYYNQPTSYTYSHSNSTNDIPPVNSHPAYQRMDSNVQRKYRNYTSLETSRASAGFDNCNSETIQSKSSSVPSNIYLP</sequence>
<feature type="compositionally biased region" description="Polar residues" evidence="1">
    <location>
        <begin position="432"/>
        <end position="444"/>
    </location>
</feature>
<feature type="compositionally biased region" description="Low complexity" evidence="1">
    <location>
        <begin position="1"/>
        <end position="13"/>
    </location>
</feature>
<feature type="compositionally biased region" description="Basic residues" evidence="1">
    <location>
        <begin position="16"/>
        <end position="28"/>
    </location>
</feature>
<dbReference type="EMBL" id="CAJNOR010001638">
    <property type="protein sequence ID" value="CAF1176440.1"/>
    <property type="molecule type" value="Genomic_DNA"/>
</dbReference>
<reference evidence="2" key="1">
    <citation type="submission" date="2021-02" db="EMBL/GenBank/DDBJ databases">
        <authorList>
            <person name="Nowell W R."/>
        </authorList>
    </citation>
    <scope>NUCLEOTIDE SEQUENCE</scope>
</reference>
<comment type="caution">
    <text evidence="2">The sequence shown here is derived from an EMBL/GenBank/DDBJ whole genome shotgun (WGS) entry which is preliminary data.</text>
</comment>
<feature type="region of interest" description="Disordered" evidence="1">
    <location>
        <begin position="1"/>
        <end position="28"/>
    </location>
</feature>
<accession>A0A814UNM0</accession>
<keyword evidence="3" id="KW-1185">Reference proteome</keyword>
<dbReference type="AlphaFoldDB" id="A0A814UNM0"/>
<evidence type="ECO:0000313" key="3">
    <source>
        <dbReference type="Proteomes" id="UP000663828"/>
    </source>
</evidence>